<dbReference type="CDD" id="cd02440">
    <property type="entry name" value="AdoMet_MTases"/>
    <property type="match status" value="1"/>
</dbReference>
<dbReference type="GO" id="GO:0008757">
    <property type="term" value="F:S-adenosylmethionine-dependent methyltransferase activity"/>
    <property type="evidence" value="ECO:0007669"/>
    <property type="project" value="InterPro"/>
</dbReference>
<dbReference type="PROSITE" id="PS51585">
    <property type="entry name" value="SAM_MT_TPMT"/>
    <property type="match status" value="1"/>
</dbReference>
<dbReference type="InterPro" id="IPR029063">
    <property type="entry name" value="SAM-dependent_MTases_sf"/>
</dbReference>
<dbReference type="PANTHER" id="PTHR32183:SF6">
    <property type="entry name" value="CYSTEINE SULFINATE DESULFINASE_CYSTEINE DESULFURASE AND RELATED ENZYMES"/>
    <property type="match status" value="1"/>
</dbReference>
<evidence type="ECO:0000256" key="3">
    <source>
        <dbReference type="ARBA" id="ARBA00022679"/>
    </source>
</evidence>
<dbReference type="EMBL" id="MUXT01000001">
    <property type="protein sequence ID" value="OOR85382.1"/>
    <property type="molecule type" value="Genomic_DNA"/>
</dbReference>
<evidence type="ECO:0000256" key="1">
    <source>
        <dbReference type="ARBA" id="ARBA00022553"/>
    </source>
</evidence>
<keyword evidence="2 5" id="KW-0489">Methyltransferase</keyword>
<dbReference type="Gene3D" id="3.40.50.150">
    <property type="entry name" value="Vaccinia Virus protein VP39"/>
    <property type="match status" value="1"/>
</dbReference>
<evidence type="ECO:0000313" key="6">
    <source>
        <dbReference type="Proteomes" id="UP000190322"/>
    </source>
</evidence>
<comment type="caution">
    <text evidence="5">The sequence shown here is derived from an EMBL/GenBank/DDBJ whole genome shotgun (WGS) entry which is preliminary data.</text>
</comment>
<dbReference type="GO" id="GO:0032259">
    <property type="term" value="P:methylation"/>
    <property type="evidence" value="ECO:0007669"/>
    <property type="project" value="UniProtKB-KW"/>
</dbReference>
<evidence type="ECO:0000256" key="4">
    <source>
        <dbReference type="ARBA" id="ARBA00022691"/>
    </source>
</evidence>
<keyword evidence="4" id="KW-0949">S-adenosyl-L-methionine</keyword>
<protein>
    <submittedName>
        <fullName evidence="5">SAM-dependent methyltransferase</fullName>
    </submittedName>
</protein>
<dbReference type="Proteomes" id="UP000190322">
    <property type="component" value="Unassembled WGS sequence"/>
</dbReference>
<proteinExistence type="predicted"/>
<dbReference type="SUPFAM" id="SSF53335">
    <property type="entry name" value="S-adenosyl-L-methionine-dependent methyltransferases"/>
    <property type="match status" value="1"/>
</dbReference>
<name>A0A1S9ZP43_9GAMM</name>
<dbReference type="PANTHER" id="PTHR32183">
    <property type="match status" value="1"/>
</dbReference>
<accession>A0A1S9ZP43</accession>
<dbReference type="Pfam" id="PF05724">
    <property type="entry name" value="TPMT"/>
    <property type="match status" value="1"/>
</dbReference>
<keyword evidence="3 5" id="KW-0808">Transferase</keyword>
<organism evidence="5 6">
    <name type="scientific">Moraxella canis</name>
    <dbReference type="NCBI Taxonomy" id="90239"/>
    <lineage>
        <taxon>Bacteria</taxon>
        <taxon>Pseudomonadati</taxon>
        <taxon>Pseudomonadota</taxon>
        <taxon>Gammaproteobacteria</taxon>
        <taxon>Moraxellales</taxon>
        <taxon>Moraxellaceae</taxon>
        <taxon>Moraxella</taxon>
    </lineage>
</organism>
<dbReference type="InterPro" id="IPR008854">
    <property type="entry name" value="TPMT"/>
</dbReference>
<evidence type="ECO:0000313" key="5">
    <source>
        <dbReference type="EMBL" id="OOR85382.1"/>
    </source>
</evidence>
<evidence type="ECO:0000256" key="2">
    <source>
        <dbReference type="ARBA" id="ARBA00022603"/>
    </source>
</evidence>
<sequence>MTVSAVNDPAYWEARYLANQTGWDAKNISTPLKAYFDQLTDKSAKILIPGAGNAHEGAYLHEQGFEKVFILDFASLPLEQFAKRHTGFDSAHLLHQDFFEATGQYDLIIEQTFFCAIDPSRRPEYAKQMHELLAPKGKLVGLLFGIEMPDGPPFGGSMDEYRALFEPYFDIDVMAPCYNSIKPRAGKEIFIKLIKKSG</sequence>
<dbReference type="RefSeq" id="WP_078255247.1">
    <property type="nucleotide sequence ID" value="NZ_MUXT01000001.1"/>
</dbReference>
<reference evidence="5 6" key="1">
    <citation type="submission" date="2017-02" db="EMBL/GenBank/DDBJ databases">
        <title>Draft genome sequence of Moraxella canis CCUG 8415A type strain.</title>
        <authorList>
            <person name="Engstrom-Jakobsson H."/>
            <person name="Salva-Serra F."/>
            <person name="Thorell K."/>
            <person name="Gonzales-Siles L."/>
            <person name="Karlsson R."/>
            <person name="Boulund F."/>
            <person name="Engstrand L."/>
            <person name="Moore E."/>
        </authorList>
    </citation>
    <scope>NUCLEOTIDE SEQUENCE [LARGE SCALE GENOMIC DNA]</scope>
    <source>
        <strain evidence="5 6">CCUG 8415A</strain>
    </source>
</reference>
<keyword evidence="1" id="KW-0597">Phosphoprotein</keyword>
<gene>
    <name evidence="5" type="ORF">B0180_00875</name>
</gene>
<dbReference type="AlphaFoldDB" id="A0A1S9ZP43"/>